<dbReference type="Pfam" id="PF00356">
    <property type="entry name" value="LacI"/>
    <property type="match status" value="1"/>
</dbReference>
<gene>
    <name evidence="5" type="ORF">M3P05_03085</name>
</gene>
<comment type="caution">
    <text evidence="5">The sequence shown here is derived from an EMBL/GenBank/DDBJ whole genome shotgun (WGS) entry which is preliminary data.</text>
</comment>
<name>A0ABT0PCI6_9GAMM</name>
<dbReference type="PROSITE" id="PS50932">
    <property type="entry name" value="HTH_LACI_2"/>
    <property type="match status" value="1"/>
</dbReference>
<keyword evidence="6" id="KW-1185">Reference proteome</keyword>
<evidence type="ECO:0000256" key="1">
    <source>
        <dbReference type="ARBA" id="ARBA00023015"/>
    </source>
</evidence>
<protein>
    <submittedName>
        <fullName evidence="5">LacI family DNA-binding transcriptional regulator</fullName>
    </submittedName>
</protein>
<evidence type="ECO:0000256" key="2">
    <source>
        <dbReference type="ARBA" id="ARBA00023125"/>
    </source>
</evidence>
<dbReference type="CDD" id="cd06270">
    <property type="entry name" value="PBP1_GalS-like"/>
    <property type="match status" value="1"/>
</dbReference>
<dbReference type="EMBL" id="JAMFLX010000003">
    <property type="protein sequence ID" value="MCL6268936.1"/>
    <property type="molecule type" value="Genomic_DNA"/>
</dbReference>
<keyword evidence="1" id="KW-0805">Transcription regulation</keyword>
<dbReference type="SMART" id="SM00354">
    <property type="entry name" value="HTH_LACI"/>
    <property type="match status" value="1"/>
</dbReference>
<dbReference type="InterPro" id="IPR001761">
    <property type="entry name" value="Peripla_BP/Lac1_sug-bd_dom"/>
</dbReference>
<feature type="domain" description="HTH lacI-type" evidence="4">
    <location>
        <begin position="2"/>
        <end position="56"/>
    </location>
</feature>
<evidence type="ECO:0000313" key="5">
    <source>
        <dbReference type="EMBL" id="MCL6268936.1"/>
    </source>
</evidence>
<dbReference type="Gene3D" id="3.40.50.2300">
    <property type="match status" value="2"/>
</dbReference>
<evidence type="ECO:0000313" key="6">
    <source>
        <dbReference type="Proteomes" id="UP001203338"/>
    </source>
</evidence>
<dbReference type="PRINTS" id="PR00036">
    <property type="entry name" value="HTHLACI"/>
</dbReference>
<dbReference type="CDD" id="cd01392">
    <property type="entry name" value="HTH_LacI"/>
    <property type="match status" value="1"/>
</dbReference>
<evidence type="ECO:0000256" key="3">
    <source>
        <dbReference type="ARBA" id="ARBA00023163"/>
    </source>
</evidence>
<dbReference type="SUPFAM" id="SSF53822">
    <property type="entry name" value="Periplasmic binding protein-like I"/>
    <property type="match status" value="1"/>
</dbReference>
<dbReference type="InterPro" id="IPR028082">
    <property type="entry name" value="Peripla_BP_I"/>
</dbReference>
<dbReference type="Proteomes" id="UP001203338">
    <property type="component" value="Unassembled WGS sequence"/>
</dbReference>
<proteinExistence type="predicted"/>
<evidence type="ECO:0000259" key="4">
    <source>
        <dbReference type="PROSITE" id="PS50932"/>
    </source>
</evidence>
<dbReference type="Pfam" id="PF00532">
    <property type="entry name" value="Peripla_BP_1"/>
    <property type="match status" value="1"/>
</dbReference>
<dbReference type="PROSITE" id="PS00356">
    <property type="entry name" value="HTH_LACI_1"/>
    <property type="match status" value="1"/>
</dbReference>
<keyword evidence="2 5" id="KW-0238">DNA-binding</keyword>
<dbReference type="PANTHER" id="PTHR30146:SF109">
    <property type="entry name" value="HTH-TYPE TRANSCRIPTIONAL REGULATOR GALS"/>
    <property type="match status" value="1"/>
</dbReference>
<dbReference type="PANTHER" id="PTHR30146">
    <property type="entry name" value="LACI-RELATED TRANSCRIPTIONAL REPRESSOR"/>
    <property type="match status" value="1"/>
</dbReference>
<dbReference type="GO" id="GO:0003677">
    <property type="term" value="F:DNA binding"/>
    <property type="evidence" value="ECO:0007669"/>
    <property type="project" value="UniProtKB-KW"/>
</dbReference>
<dbReference type="SUPFAM" id="SSF47413">
    <property type="entry name" value="lambda repressor-like DNA-binding domains"/>
    <property type="match status" value="1"/>
</dbReference>
<dbReference type="RefSeq" id="WP_249697767.1">
    <property type="nucleotide sequence ID" value="NZ_JAMFLX010000003.1"/>
</dbReference>
<dbReference type="InterPro" id="IPR010982">
    <property type="entry name" value="Lambda_DNA-bd_dom_sf"/>
</dbReference>
<organism evidence="5 6">
    <name type="scientific">Parendozoicomonas callyspongiae</name>
    <dbReference type="NCBI Taxonomy" id="2942213"/>
    <lineage>
        <taxon>Bacteria</taxon>
        <taxon>Pseudomonadati</taxon>
        <taxon>Pseudomonadota</taxon>
        <taxon>Gammaproteobacteria</taxon>
        <taxon>Oceanospirillales</taxon>
        <taxon>Endozoicomonadaceae</taxon>
        <taxon>Parendozoicomonas</taxon>
    </lineage>
</organism>
<dbReference type="InterPro" id="IPR000843">
    <property type="entry name" value="HTH_LacI"/>
</dbReference>
<reference evidence="5 6" key="1">
    <citation type="submission" date="2022-05" db="EMBL/GenBank/DDBJ databases">
        <authorList>
            <person name="Park J.-S."/>
        </authorList>
    </citation>
    <scope>NUCLEOTIDE SEQUENCE [LARGE SCALE GENOMIC DNA]</scope>
    <source>
        <strain evidence="5 6">2012CJ34-2</strain>
    </source>
</reference>
<accession>A0ABT0PCI6</accession>
<sequence>MATIKDVAERANVSISTVSRVVNGTATVAAAKRDKVLQVMAELKYQPNSAARALAGNKTGMLGIVANDLADPFFATLLKGVETEARQAGMQVLAACGHHDAEQEEAAIRSLLSRRCDALIVHSKDIPDQQLLDLLSECPVAVVVNREIPEIADRCIWFDNLAAGYMATKHLLAQGHQNIAWLGRNQNITDNVDRYIGFCNALGQAGIDHNKAYKAFGEATVEGGYQLAYELIRSKSEVTAIMAYNDAMAAGCLRALHELNYKLPDDCSVMGIDDVILGLVVYPQLTTVNYPVEDIGRTAVKKALALLADQQLEMTNHFSPKVVIRGSVASLRKSVLRKSGS</sequence>
<dbReference type="Gene3D" id="1.10.260.40">
    <property type="entry name" value="lambda repressor-like DNA-binding domains"/>
    <property type="match status" value="1"/>
</dbReference>
<keyword evidence="3" id="KW-0804">Transcription</keyword>